<dbReference type="FunFam" id="3.40.50.300:FF:000287">
    <property type="entry name" value="Multidrug ABC transporter ATP-binding protein"/>
    <property type="match status" value="1"/>
</dbReference>
<dbReference type="GO" id="GO:0140359">
    <property type="term" value="F:ABC-type transporter activity"/>
    <property type="evidence" value="ECO:0007669"/>
    <property type="project" value="InterPro"/>
</dbReference>
<protein>
    <submittedName>
        <fullName evidence="11">Transport protein, ATPase and permease component</fullName>
    </submittedName>
</protein>
<dbReference type="PATRIC" id="fig|1036673.3.peg.3970"/>
<dbReference type="Gene3D" id="3.40.50.300">
    <property type="entry name" value="P-loop containing nucleotide triphosphate hydrolases"/>
    <property type="match status" value="1"/>
</dbReference>
<dbReference type="Pfam" id="PF00664">
    <property type="entry name" value="ABC_membrane"/>
    <property type="match status" value="1"/>
</dbReference>
<keyword evidence="3 8" id="KW-0812">Transmembrane</keyword>
<keyword evidence="6 8" id="KW-1133">Transmembrane helix</keyword>
<evidence type="ECO:0000256" key="8">
    <source>
        <dbReference type="SAM" id="Phobius"/>
    </source>
</evidence>
<feature type="transmembrane region" description="Helical" evidence="8">
    <location>
        <begin position="283"/>
        <end position="304"/>
    </location>
</feature>
<feature type="transmembrane region" description="Helical" evidence="8">
    <location>
        <begin position="65"/>
        <end position="98"/>
    </location>
</feature>
<dbReference type="PANTHER" id="PTHR24221">
    <property type="entry name" value="ATP-BINDING CASSETTE SUB-FAMILY B"/>
    <property type="match status" value="1"/>
</dbReference>
<dbReference type="FunFam" id="1.20.1560.10:FF:000127">
    <property type="entry name" value="ABC transporter ATP-binding protein"/>
    <property type="match status" value="1"/>
</dbReference>
<evidence type="ECO:0000313" key="12">
    <source>
        <dbReference type="Proteomes" id="UP000006620"/>
    </source>
</evidence>
<dbReference type="CDD" id="cd07346">
    <property type="entry name" value="ABC_6TM_exporters"/>
    <property type="match status" value="1"/>
</dbReference>
<dbReference type="AlphaFoldDB" id="F8FJJ9"/>
<evidence type="ECO:0000259" key="10">
    <source>
        <dbReference type="PROSITE" id="PS50929"/>
    </source>
</evidence>
<dbReference type="GO" id="GO:0005524">
    <property type="term" value="F:ATP binding"/>
    <property type="evidence" value="ECO:0007669"/>
    <property type="project" value="UniProtKB-KW"/>
</dbReference>
<dbReference type="Proteomes" id="UP000006620">
    <property type="component" value="Chromosome"/>
</dbReference>
<dbReference type="InterPro" id="IPR011527">
    <property type="entry name" value="ABC1_TM_dom"/>
</dbReference>
<keyword evidence="2" id="KW-0813">Transport</keyword>
<comment type="subcellular location">
    <subcellularLocation>
        <location evidence="1">Cell membrane</location>
        <topology evidence="1">Multi-pass membrane protein</topology>
    </subcellularLocation>
</comment>
<dbReference type="RefSeq" id="WP_013918003.1">
    <property type="nucleotide sequence ID" value="NC_015690.1"/>
</dbReference>
<dbReference type="GO" id="GO:0034040">
    <property type="term" value="F:ATPase-coupled lipid transmembrane transporter activity"/>
    <property type="evidence" value="ECO:0007669"/>
    <property type="project" value="TreeGrafter"/>
</dbReference>
<feature type="transmembrane region" description="Helical" evidence="8">
    <location>
        <begin position="20"/>
        <end position="45"/>
    </location>
</feature>
<reference evidence="11 12" key="2">
    <citation type="journal article" date="2013" name="Genome Announc.">
        <title>Genome Sequence of Growth-Improving Paenibacillus mucilaginosus Strain KNP414.</title>
        <authorList>
            <person name="Lu J.J."/>
            <person name="Wang J.F."/>
            <person name="Hu X.F."/>
        </authorList>
    </citation>
    <scope>NUCLEOTIDE SEQUENCE [LARGE SCALE GENOMIC DNA]</scope>
    <source>
        <strain evidence="11 12">KNP414</strain>
    </source>
</reference>
<dbReference type="SUPFAM" id="SSF52540">
    <property type="entry name" value="P-loop containing nucleoside triphosphate hydrolases"/>
    <property type="match status" value="1"/>
</dbReference>
<evidence type="ECO:0000256" key="6">
    <source>
        <dbReference type="ARBA" id="ARBA00022989"/>
    </source>
</evidence>
<feature type="domain" description="ABC transmembrane type-1" evidence="10">
    <location>
        <begin position="22"/>
        <end position="315"/>
    </location>
</feature>
<dbReference type="PROSITE" id="PS50929">
    <property type="entry name" value="ABC_TM1F"/>
    <property type="match status" value="1"/>
</dbReference>
<sequence>MTQKTGVPRLLEIAGEKRGLLIASSLLSSLSAVCMLVPYASVYFILKELLEHAASPASADGAKMIRLGVIAFIGLAAGLVTTYAGGMLSHIAAFRILYGLRVKLSGHIGKLPLGWLNGTSTGAVKTTLEQNVEKVETFIAHHLPDLVHAAVTAVLMIAVMFTLNVWLALACVVPMILGFAVQIALISGPKTKENLRQCHDSLERMNASAVQYVRGMPAVKVFGQTVQSFRQFYEDMIRYRDYGVKLTDQFQYGSLTFKVILGSLAAFILPVGVLLVSRYPGSVTFSSVLLFFLVMAPGLSAPMFKIMFLAETIRDIHEGVQRIDRILTEGQVTEPERPRRPMAFDVSFDHVYFSYGKEPADRNALTDITFTARQGEVTALVGPSGAGKSTAANLVPRFWDVNKGTIRIGGVDIRDMPGPDLMNTVAFVFQESFLFYDTVYSNIAVGRPDARPEEVYAAAKAAQCQTFIENLPHGYDTRIGEGGVYLSGGEEQRIAVARAILKNAPVLVLDEATAFADPENEHEMQLALTALMKNKTVIVIAHRLSTIREADQILVMENGRIIERGRHEDLVSADGLYGSMWRSYRHAAQWHLGKGEAYGEHDHEHAAKHYGG</sequence>
<dbReference type="InterPro" id="IPR027417">
    <property type="entry name" value="P-loop_NTPase"/>
</dbReference>
<accession>F8FJJ9</accession>
<evidence type="ECO:0000256" key="3">
    <source>
        <dbReference type="ARBA" id="ARBA00022692"/>
    </source>
</evidence>
<dbReference type="InterPro" id="IPR003593">
    <property type="entry name" value="AAA+_ATPase"/>
</dbReference>
<dbReference type="PANTHER" id="PTHR24221:SF397">
    <property type="entry name" value="ABC TRANSPORTER, ATP-BINDING TRANSMEMBRANE PROTEIN"/>
    <property type="match status" value="1"/>
</dbReference>
<dbReference type="GO" id="GO:0005886">
    <property type="term" value="C:plasma membrane"/>
    <property type="evidence" value="ECO:0007669"/>
    <property type="project" value="UniProtKB-SubCell"/>
</dbReference>
<evidence type="ECO:0000256" key="4">
    <source>
        <dbReference type="ARBA" id="ARBA00022741"/>
    </source>
</evidence>
<keyword evidence="5" id="KW-0067">ATP-binding</keyword>
<organism evidence="11 12">
    <name type="scientific">Paenibacillus mucilaginosus (strain KNP414)</name>
    <dbReference type="NCBI Taxonomy" id="1036673"/>
    <lineage>
        <taxon>Bacteria</taxon>
        <taxon>Bacillati</taxon>
        <taxon>Bacillota</taxon>
        <taxon>Bacilli</taxon>
        <taxon>Bacillales</taxon>
        <taxon>Paenibacillaceae</taxon>
        <taxon>Paenibacillus</taxon>
    </lineage>
</organism>
<dbReference type="InterPro" id="IPR003439">
    <property type="entry name" value="ABC_transporter-like_ATP-bd"/>
</dbReference>
<evidence type="ECO:0000259" key="9">
    <source>
        <dbReference type="PROSITE" id="PS50893"/>
    </source>
</evidence>
<dbReference type="Gene3D" id="1.20.1560.10">
    <property type="entry name" value="ABC transporter type 1, transmembrane domain"/>
    <property type="match status" value="1"/>
</dbReference>
<dbReference type="SMART" id="SM00382">
    <property type="entry name" value="AAA"/>
    <property type="match status" value="1"/>
</dbReference>
<dbReference type="InterPro" id="IPR036640">
    <property type="entry name" value="ABC1_TM_sf"/>
</dbReference>
<dbReference type="HOGENOM" id="CLU_000604_84_9_9"/>
<dbReference type="KEGG" id="pms:KNP414_04317"/>
<evidence type="ECO:0000256" key="7">
    <source>
        <dbReference type="ARBA" id="ARBA00023136"/>
    </source>
</evidence>
<dbReference type="EMBL" id="CP002869">
    <property type="protein sequence ID" value="AEI42849.1"/>
    <property type="molecule type" value="Genomic_DNA"/>
</dbReference>
<keyword evidence="7 8" id="KW-0472">Membrane</keyword>
<dbReference type="PROSITE" id="PS50893">
    <property type="entry name" value="ABC_TRANSPORTER_2"/>
    <property type="match status" value="1"/>
</dbReference>
<proteinExistence type="predicted"/>
<name>F8FJJ9_PAEMK</name>
<dbReference type="InterPro" id="IPR039421">
    <property type="entry name" value="Type_1_exporter"/>
</dbReference>
<reference evidence="12" key="1">
    <citation type="submission" date="2011-06" db="EMBL/GenBank/DDBJ databases">
        <title>Complete genome sequence of Paenibacillus mucilaginosus KNP414.</title>
        <authorList>
            <person name="Wang J."/>
            <person name="Hu S."/>
            <person name="Hu X."/>
            <person name="Zhang B."/>
            <person name="Dong D."/>
            <person name="Zhang S."/>
            <person name="Zhao K."/>
            <person name="Wu D."/>
        </authorList>
    </citation>
    <scope>NUCLEOTIDE SEQUENCE [LARGE SCALE GENOMIC DNA]</scope>
    <source>
        <strain evidence="12">KNP414</strain>
    </source>
</reference>
<feature type="transmembrane region" description="Helical" evidence="8">
    <location>
        <begin position="255"/>
        <end position="277"/>
    </location>
</feature>
<dbReference type="Pfam" id="PF00005">
    <property type="entry name" value="ABC_tran"/>
    <property type="match status" value="1"/>
</dbReference>
<gene>
    <name evidence="11" type="ordered locus">KNP414_04317</name>
</gene>
<dbReference type="GO" id="GO:0016887">
    <property type="term" value="F:ATP hydrolysis activity"/>
    <property type="evidence" value="ECO:0007669"/>
    <property type="project" value="InterPro"/>
</dbReference>
<feature type="transmembrane region" description="Helical" evidence="8">
    <location>
        <begin position="167"/>
        <end position="186"/>
    </location>
</feature>
<feature type="domain" description="ABC transporter" evidence="9">
    <location>
        <begin position="346"/>
        <end position="583"/>
    </location>
</feature>
<evidence type="ECO:0000313" key="11">
    <source>
        <dbReference type="EMBL" id="AEI42849.1"/>
    </source>
</evidence>
<keyword evidence="4" id="KW-0547">Nucleotide-binding</keyword>
<evidence type="ECO:0000256" key="2">
    <source>
        <dbReference type="ARBA" id="ARBA00022448"/>
    </source>
</evidence>
<evidence type="ECO:0000256" key="1">
    <source>
        <dbReference type="ARBA" id="ARBA00004651"/>
    </source>
</evidence>
<dbReference type="SUPFAM" id="SSF90123">
    <property type="entry name" value="ABC transporter transmembrane region"/>
    <property type="match status" value="1"/>
</dbReference>
<evidence type="ECO:0000256" key="5">
    <source>
        <dbReference type="ARBA" id="ARBA00022840"/>
    </source>
</evidence>